<dbReference type="PANTHER" id="PTHR21560:SF0">
    <property type="entry name" value="KINASE NON-CATALYTIC C-LOBE DOMAIN-CONTAINING PROTEIN 1"/>
    <property type="match status" value="1"/>
</dbReference>
<dbReference type="InterPro" id="IPR029899">
    <property type="entry name" value="KNDC1"/>
</dbReference>
<gene>
    <name evidence="2" type="ORF">RIMI_LOCUS13517640</name>
</gene>
<evidence type="ECO:0000256" key="1">
    <source>
        <dbReference type="SAM" id="MobiDB-lite"/>
    </source>
</evidence>
<sequence>MTGTESRTADSPARTTDKDQPVGSEENLAFRAFPDCNRLCVSPDLSEDNEEVKQRESMSVCPSEVYRCSPGWSSAFCGAEMFDPDVQHYVTILGRQKEKCSKSMEAKRLELEQQLMIETKNYRKTVKLYQNLMLKGKRSKGSDVKDLLPKLKGHLEEMKSKVQFLELAKKLLQVRRLS</sequence>
<dbReference type="Proteomes" id="UP001176940">
    <property type="component" value="Unassembled WGS sequence"/>
</dbReference>
<dbReference type="PANTHER" id="PTHR21560">
    <property type="entry name" value="VERY KIND PROTEIN"/>
    <property type="match status" value="1"/>
</dbReference>
<evidence type="ECO:0000313" key="2">
    <source>
        <dbReference type="EMBL" id="CAJ0951606.1"/>
    </source>
</evidence>
<proteinExistence type="predicted"/>
<name>A0ABN9LXY4_9NEOB</name>
<dbReference type="EMBL" id="CAUEEQ010033501">
    <property type="protein sequence ID" value="CAJ0951606.1"/>
    <property type="molecule type" value="Genomic_DNA"/>
</dbReference>
<organism evidence="2 3">
    <name type="scientific">Ranitomeya imitator</name>
    <name type="common">mimic poison frog</name>
    <dbReference type="NCBI Taxonomy" id="111125"/>
    <lineage>
        <taxon>Eukaryota</taxon>
        <taxon>Metazoa</taxon>
        <taxon>Chordata</taxon>
        <taxon>Craniata</taxon>
        <taxon>Vertebrata</taxon>
        <taxon>Euteleostomi</taxon>
        <taxon>Amphibia</taxon>
        <taxon>Batrachia</taxon>
        <taxon>Anura</taxon>
        <taxon>Neobatrachia</taxon>
        <taxon>Hyloidea</taxon>
        <taxon>Dendrobatidae</taxon>
        <taxon>Dendrobatinae</taxon>
        <taxon>Ranitomeya</taxon>
    </lineage>
</organism>
<accession>A0ABN9LXY4</accession>
<reference evidence="2" key="1">
    <citation type="submission" date="2023-07" db="EMBL/GenBank/DDBJ databases">
        <authorList>
            <person name="Stuckert A."/>
        </authorList>
    </citation>
    <scope>NUCLEOTIDE SEQUENCE</scope>
</reference>
<feature type="region of interest" description="Disordered" evidence="1">
    <location>
        <begin position="1"/>
        <end position="25"/>
    </location>
</feature>
<comment type="caution">
    <text evidence="2">The sequence shown here is derived from an EMBL/GenBank/DDBJ whole genome shotgun (WGS) entry which is preliminary data.</text>
</comment>
<evidence type="ECO:0000313" key="3">
    <source>
        <dbReference type="Proteomes" id="UP001176940"/>
    </source>
</evidence>
<keyword evidence="3" id="KW-1185">Reference proteome</keyword>
<protein>
    <submittedName>
        <fullName evidence="2">Uncharacterized protein</fullName>
    </submittedName>
</protein>